<keyword evidence="3" id="KW-0808">Transferase</keyword>
<comment type="caution">
    <text evidence="10">The sequence shown here is derived from an EMBL/GenBank/DDBJ whole genome shotgun (WGS) entry which is preliminary data.</text>
</comment>
<dbReference type="PANTHER" id="PTHR10133">
    <property type="entry name" value="DNA POLYMERASE I"/>
    <property type="match status" value="1"/>
</dbReference>
<dbReference type="Gene3D" id="3.30.70.370">
    <property type="match status" value="1"/>
</dbReference>
<sequence>MLRLFAEGKDLHAETAKLMFRLPPETDTKKHLYKGVPVRKIAKTINFGLAYGMGAHGLADRAGVDITTAKDLIHTYFNTYKGIARWLPQTAKRALAQGYVVTLAGRRREFPSVPDGLDWNREVRAIAERSAKNHPIQGTNADILKRALALLYAALPANAHLILAVHDEIVVECPEARITEAAQVMQTMMVQACQDFLHVVHIPEPEVLIDLYWRKE</sequence>
<organism evidence="10 11">
    <name type="scientific">Ktedonospora formicarum</name>
    <dbReference type="NCBI Taxonomy" id="2778364"/>
    <lineage>
        <taxon>Bacteria</taxon>
        <taxon>Bacillati</taxon>
        <taxon>Chloroflexota</taxon>
        <taxon>Ktedonobacteria</taxon>
        <taxon>Ktedonobacterales</taxon>
        <taxon>Ktedonobacteraceae</taxon>
        <taxon>Ktedonospora</taxon>
    </lineage>
</organism>
<gene>
    <name evidence="10" type="ORF">KSX_91130</name>
</gene>
<dbReference type="SUPFAM" id="SSF56672">
    <property type="entry name" value="DNA/RNA polymerases"/>
    <property type="match status" value="1"/>
</dbReference>
<evidence type="ECO:0000256" key="4">
    <source>
        <dbReference type="ARBA" id="ARBA00022695"/>
    </source>
</evidence>
<dbReference type="InterPro" id="IPR002298">
    <property type="entry name" value="DNA_polymerase_A"/>
</dbReference>
<evidence type="ECO:0000256" key="2">
    <source>
        <dbReference type="ARBA" id="ARBA00012417"/>
    </source>
</evidence>
<keyword evidence="11" id="KW-1185">Reference proteome</keyword>
<comment type="catalytic activity">
    <reaction evidence="8">
        <text>DNA(n) + a 2'-deoxyribonucleoside 5'-triphosphate = DNA(n+1) + diphosphate</text>
        <dbReference type="Rhea" id="RHEA:22508"/>
        <dbReference type="Rhea" id="RHEA-COMP:17339"/>
        <dbReference type="Rhea" id="RHEA-COMP:17340"/>
        <dbReference type="ChEBI" id="CHEBI:33019"/>
        <dbReference type="ChEBI" id="CHEBI:61560"/>
        <dbReference type="ChEBI" id="CHEBI:173112"/>
        <dbReference type="EC" id="2.7.7.7"/>
    </reaction>
</comment>
<dbReference type="EC" id="2.7.7.7" evidence="2"/>
<evidence type="ECO:0000313" key="11">
    <source>
        <dbReference type="Proteomes" id="UP000612362"/>
    </source>
</evidence>
<evidence type="ECO:0000256" key="6">
    <source>
        <dbReference type="ARBA" id="ARBA00022932"/>
    </source>
</evidence>
<accession>A0A8J3MX13</accession>
<dbReference type="EMBL" id="BNJF01000010">
    <property type="protein sequence ID" value="GHO50950.1"/>
    <property type="molecule type" value="Genomic_DNA"/>
</dbReference>
<dbReference type="GO" id="GO:0006261">
    <property type="term" value="P:DNA-templated DNA replication"/>
    <property type="evidence" value="ECO:0007669"/>
    <property type="project" value="InterPro"/>
</dbReference>
<keyword evidence="7" id="KW-0238">DNA-binding</keyword>
<dbReference type="InterPro" id="IPR043502">
    <property type="entry name" value="DNA/RNA_pol_sf"/>
</dbReference>
<dbReference type="PRINTS" id="PR00868">
    <property type="entry name" value="DNAPOLI"/>
</dbReference>
<keyword evidence="4" id="KW-0548">Nucleotidyltransferase</keyword>
<evidence type="ECO:0000256" key="7">
    <source>
        <dbReference type="ARBA" id="ARBA00023125"/>
    </source>
</evidence>
<evidence type="ECO:0000256" key="3">
    <source>
        <dbReference type="ARBA" id="ARBA00022679"/>
    </source>
</evidence>
<dbReference type="SMART" id="SM00482">
    <property type="entry name" value="POLAc"/>
    <property type="match status" value="1"/>
</dbReference>
<protein>
    <recommendedName>
        <fullName evidence="2">DNA-directed DNA polymerase</fullName>
        <ecNumber evidence="2">2.7.7.7</ecNumber>
    </recommendedName>
</protein>
<evidence type="ECO:0000259" key="9">
    <source>
        <dbReference type="SMART" id="SM00482"/>
    </source>
</evidence>
<dbReference type="InterPro" id="IPR001098">
    <property type="entry name" value="DNA-dir_DNA_pol_A_palm_dom"/>
</dbReference>
<evidence type="ECO:0000256" key="5">
    <source>
        <dbReference type="ARBA" id="ARBA00022705"/>
    </source>
</evidence>
<keyword evidence="5" id="KW-0235">DNA replication</keyword>
<comment type="similarity">
    <text evidence="1">Belongs to the DNA polymerase type-A family.</text>
</comment>
<keyword evidence="6" id="KW-0239">DNA-directed DNA polymerase</keyword>
<dbReference type="PROSITE" id="PS00447">
    <property type="entry name" value="DNA_POLYMERASE_A"/>
    <property type="match status" value="1"/>
</dbReference>
<dbReference type="GO" id="GO:0006302">
    <property type="term" value="P:double-strand break repair"/>
    <property type="evidence" value="ECO:0007669"/>
    <property type="project" value="TreeGrafter"/>
</dbReference>
<feature type="domain" description="DNA-directed DNA polymerase family A palm" evidence="9">
    <location>
        <begin position="1"/>
        <end position="177"/>
    </location>
</feature>
<dbReference type="Pfam" id="PF00476">
    <property type="entry name" value="DNA_pol_A"/>
    <property type="match status" value="1"/>
</dbReference>
<dbReference type="GO" id="GO:0003677">
    <property type="term" value="F:DNA binding"/>
    <property type="evidence" value="ECO:0007669"/>
    <property type="project" value="UniProtKB-KW"/>
</dbReference>
<dbReference type="Proteomes" id="UP000612362">
    <property type="component" value="Unassembled WGS sequence"/>
</dbReference>
<dbReference type="Gene3D" id="1.10.150.20">
    <property type="entry name" value="5' to 3' exonuclease, C-terminal subdomain"/>
    <property type="match status" value="1"/>
</dbReference>
<name>A0A8J3MX13_9CHLR</name>
<evidence type="ECO:0000313" key="10">
    <source>
        <dbReference type="EMBL" id="GHO50950.1"/>
    </source>
</evidence>
<dbReference type="AlphaFoldDB" id="A0A8J3MX13"/>
<evidence type="ECO:0000256" key="8">
    <source>
        <dbReference type="ARBA" id="ARBA00049244"/>
    </source>
</evidence>
<proteinExistence type="inferred from homology"/>
<dbReference type="GO" id="GO:0003887">
    <property type="term" value="F:DNA-directed DNA polymerase activity"/>
    <property type="evidence" value="ECO:0007669"/>
    <property type="project" value="UniProtKB-KW"/>
</dbReference>
<evidence type="ECO:0000256" key="1">
    <source>
        <dbReference type="ARBA" id="ARBA00007705"/>
    </source>
</evidence>
<reference evidence="10" key="1">
    <citation type="submission" date="2020-10" db="EMBL/GenBank/DDBJ databases">
        <title>Taxonomic study of unclassified bacteria belonging to the class Ktedonobacteria.</title>
        <authorList>
            <person name="Yabe S."/>
            <person name="Wang C.M."/>
            <person name="Zheng Y."/>
            <person name="Sakai Y."/>
            <person name="Cavaletti L."/>
            <person name="Monciardini P."/>
            <person name="Donadio S."/>
        </authorList>
    </citation>
    <scope>NUCLEOTIDE SEQUENCE</scope>
    <source>
        <strain evidence="10">SOSP1-1</strain>
    </source>
</reference>
<dbReference type="InterPro" id="IPR019760">
    <property type="entry name" value="DNA-dir_DNA_pol_A_CS"/>
</dbReference>
<dbReference type="PANTHER" id="PTHR10133:SF27">
    <property type="entry name" value="DNA POLYMERASE NU"/>
    <property type="match status" value="1"/>
</dbReference>